<dbReference type="InterPro" id="IPR020579">
    <property type="entry name" value="Exonuc_VII_lsu_C"/>
</dbReference>
<dbReference type="PANTHER" id="PTHR30008:SF0">
    <property type="entry name" value="EXODEOXYRIBONUCLEASE 7 LARGE SUBUNIT"/>
    <property type="match status" value="1"/>
</dbReference>
<dbReference type="CDD" id="cd04489">
    <property type="entry name" value="ExoVII_LU_OBF"/>
    <property type="match status" value="1"/>
</dbReference>
<dbReference type="Pfam" id="PF02601">
    <property type="entry name" value="Exonuc_VII_L"/>
    <property type="match status" value="1"/>
</dbReference>
<evidence type="ECO:0000256" key="2">
    <source>
        <dbReference type="ARBA" id="ARBA00022722"/>
    </source>
</evidence>
<dbReference type="HAMAP" id="MF_00378">
    <property type="entry name" value="Exonuc_7_L"/>
    <property type="match status" value="1"/>
</dbReference>
<keyword evidence="3 5" id="KW-0378">Hydrolase</keyword>
<evidence type="ECO:0000259" key="7">
    <source>
        <dbReference type="Pfam" id="PF02601"/>
    </source>
</evidence>
<keyword evidence="4 5" id="KW-0269">Exonuclease</keyword>
<organism evidence="9 10">
    <name type="scientific">Clostridium cylindrosporum DSM 605</name>
    <dbReference type="NCBI Taxonomy" id="1121307"/>
    <lineage>
        <taxon>Bacteria</taxon>
        <taxon>Bacillati</taxon>
        <taxon>Bacillota</taxon>
        <taxon>Clostridia</taxon>
        <taxon>Eubacteriales</taxon>
        <taxon>Clostridiaceae</taxon>
        <taxon>Clostridium</taxon>
    </lineage>
</organism>
<comment type="function">
    <text evidence="5">Bidirectionally degrades single-stranded DNA into large acid-insoluble oligonucleotides, which are then degraded further into small acid-soluble oligonucleotides.</text>
</comment>
<evidence type="ECO:0000313" key="9">
    <source>
        <dbReference type="EMBL" id="KMT21351.1"/>
    </source>
</evidence>
<comment type="similarity">
    <text evidence="5 6">Belongs to the XseA family.</text>
</comment>
<accession>A0A0J8G0M6</accession>
<dbReference type="GO" id="GO:0009318">
    <property type="term" value="C:exodeoxyribonuclease VII complex"/>
    <property type="evidence" value="ECO:0007669"/>
    <property type="project" value="UniProtKB-UniRule"/>
</dbReference>
<dbReference type="InterPro" id="IPR025824">
    <property type="entry name" value="OB-fold_nuc-bd_dom"/>
</dbReference>
<feature type="domain" description="OB-fold nucleic acid binding" evidence="8">
    <location>
        <begin position="6"/>
        <end position="101"/>
    </location>
</feature>
<dbReference type="InterPro" id="IPR003753">
    <property type="entry name" value="Exonuc_VII_L"/>
</dbReference>
<gene>
    <name evidence="5 9" type="primary">xseA</name>
    <name evidence="9" type="ORF">CLCY_2c01110</name>
</gene>
<dbReference type="PANTHER" id="PTHR30008">
    <property type="entry name" value="EXODEOXYRIBONUCLEASE 7 LARGE SUBUNIT"/>
    <property type="match status" value="1"/>
</dbReference>
<name>A0A0J8G0M6_CLOCY</name>
<evidence type="ECO:0000256" key="3">
    <source>
        <dbReference type="ARBA" id="ARBA00022801"/>
    </source>
</evidence>
<sequence length="437" mass="49732">MNNKHFSVYEVNSYIKDIFENDIELIDIYINGEISNFTHHSSGHMYFTLKDDKAKLSCVMFKGDTLLLKFRPQNGQKVLVRGRVSVYERDGKYQVYCKAMQPDGIGSLYIAYEQLKKKLESEGLFDVARKKSLPFFPNRIGVITSPTGAVIRDIINVATNRYKGTDILLYPAKVQGEGAEYTIIEGIEYFNKKSDIDVIIIARGGGSIEELWAFNEESLARAVYSSKIPIVSAIGHETDFTICDFVSDYRASTPSHAAELIVPSFDNLSYKISSIDQRLYALMNIVLTEKSSKVESYKNILEMRSPDRKLKANMQYLDGLYDKILSSFYDKIKVERSNILIKEKDIISLVQKSLMNKKSKYAVLISKLDAMSPINVLKRGYTFTQIGKKVVNSVSNVKLGDIINVNMIDGELNCKVEEIVEGKKWQLEKKRRISKEQ</sequence>
<feature type="domain" description="Exonuclease VII large subunit C-terminal" evidence="7">
    <location>
        <begin position="124"/>
        <end position="415"/>
    </location>
</feature>
<dbReference type="STRING" id="1121307.CLCY_2c01110"/>
<comment type="subcellular location">
    <subcellularLocation>
        <location evidence="5 6">Cytoplasm</location>
    </subcellularLocation>
</comment>
<proteinExistence type="inferred from homology"/>
<dbReference type="GO" id="GO:0003676">
    <property type="term" value="F:nucleic acid binding"/>
    <property type="evidence" value="ECO:0007669"/>
    <property type="project" value="InterPro"/>
</dbReference>
<comment type="catalytic activity">
    <reaction evidence="5 6">
        <text>Exonucleolytic cleavage in either 5'- to 3'- or 3'- to 5'-direction to yield nucleoside 5'-phosphates.</text>
        <dbReference type="EC" id="3.1.11.6"/>
    </reaction>
</comment>
<dbReference type="OrthoDB" id="9802795at2"/>
<comment type="caution">
    <text evidence="9">The sequence shown here is derived from an EMBL/GenBank/DDBJ whole genome shotgun (WGS) entry which is preliminary data.</text>
</comment>
<evidence type="ECO:0000256" key="6">
    <source>
        <dbReference type="RuleBase" id="RU004355"/>
    </source>
</evidence>
<dbReference type="AlphaFoldDB" id="A0A0J8G0M6"/>
<reference evidence="9 10" key="1">
    <citation type="submission" date="2015-06" db="EMBL/GenBank/DDBJ databases">
        <title>Draft genome sequence of the purine-degrading Clostridium cylindrosporum HC-1 (DSM 605).</title>
        <authorList>
            <person name="Poehlein A."/>
            <person name="Schiel-Bengelsdorf B."/>
            <person name="Bengelsdorf F."/>
            <person name="Daniel R."/>
            <person name="Duerre P."/>
        </authorList>
    </citation>
    <scope>NUCLEOTIDE SEQUENCE [LARGE SCALE GENOMIC DNA]</scope>
    <source>
        <strain evidence="9 10">DSM 605</strain>
    </source>
</reference>
<dbReference type="PATRIC" id="fig|1121307.3.peg.968"/>
<dbReference type="RefSeq" id="WP_048570794.1">
    <property type="nucleotide sequence ID" value="NZ_LFVU01000027.1"/>
</dbReference>
<dbReference type="Proteomes" id="UP000036756">
    <property type="component" value="Unassembled WGS sequence"/>
</dbReference>
<protein>
    <recommendedName>
        <fullName evidence="5">Exodeoxyribonuclease 7 large subunit</fullName>
        <ecNumber evidence="5">3.1.11.6</ecNumber>
    </recommendedName>
    <alternativeName>
        <fullName evidence="5">Exodeoxyribonuclease VII large subunit</fullName>
        <shortName evidence="5">Exonuclease VII large subunit</shortName>
    </alternativeName>
</protein>
<keyword evidence="1 5" id="KW-0963">Cytoplasm</keyword>
<dbReference type="GO" id="GO:0008855">
    <property type="term" value="F:exodeoxyribonuclease VII activity"/>
    <property type="evidence" value="ECO:0007669"/>
    <property type="project" value="UniProtKB-UniRule"/>
</dbReference>
<evidence type="ECO:0000256" key="5">
    <source>
        <dbReference type="HAMAP-Rule" id="MF_00378"/>
    </source>
</evidence>
<keyword evidence="2 5" id="KW-0540">Nuclease</keyword>
<keyword evidence="10" id="KW-1185">Reference proteome</keyword>
<evidence type="ECO:0000313" key="10">
    <source>
        <dbReference type="Proteomes" id="UP000036756"/>
    </source>
</evidence>
<evidence type="ECO:0000259" key="8">
    <source>
        <dbReference type="Pfam" id="PF13742"/>
    </source>
</evidence>
<evidence type="ECO:0000256" key="4">
    <source>
        <dbReference type="ARBA" id="ARBA00022839"/>
    </source>
</evidence>
<dbReference type="Pfam" id="PF13742">
    <property type="entry name" value="tRNA_anti_2"/>
    <property type="match status" value="1"/>
</dbReference>
<dbReference type="GO" id="GO:0005737">
    <property type="term" value="C:cytoplasm"/>
    <property type="evidence" value="ECO:0007669"/>
    <property type="project" value="UniProtKB-SubCell"/>
</dbReference>
<dbReference type="NCBIfam" id="TIGR00237">
    <property type="entry name" value="xseA"/>
    <property type="match status" value="1"/>
</dbReference>
<comment type="subunit">
    <text evidence="5">Heterooligomer composed of large and small subunits.</text>
</comment>
<evidence type="ECO:0000256" key="1">
    <source>
        <dbReference type="ARBA" id="ARBA00022490"/>
    </source>
</evidence>
<dbReference type="EC" id="3.1.11.6" evidence="5"/>
<dbReference type="EMBL" id="LFVU01000027">
    <property type="protein sequence ID" value="KMT21351.1"/>
    <property type="molecule type" value="Genomic_DNA"/>
</dbReference>
<dbReference type="GO" id="GO:0006308">
    <property type="term" value="P:DNA catabolic process"/>
    <property type="evidence" value="ECO:0007669"/>
    <property type="project" value="UniProtKB-UniRule"/>
</dbReference>